<dbReference type="InterPro" id="IPR013320">
    <property type="entry name" value="ConA-like_dom_sf"/>
</dbReference>
<dbReference type="KEGG" id="pnd:Pla175_28470"/>
<evidence type="ECO:0000313" key="4">
    <source>
        <dbReference type="EMBL" id="QDU89457.1"/>
    </source>
</evidence>
<feature type="domain" description="LamG-like jellyroll fold" evidence="3">
    <location>
        <begin position="539"/>
        <end position="666"/>
    </location>
</feature>
<dbReference type="Proteomes" id="UP000317429">
    <property type="component" value="Chromosome"/>
</dbReference>
<dbReference type="GO" id="GO:0010855">
    <property type="term" value="F:adenylate cyclase inhibitor activity"/>
    <property type="evidence" value="ECO:0007669"/>
    <property type="project" value="TreeGrafter"/>
</dbReference>
<dbReference type="GO" id="GO:0016020">
    <property type="term" value="C:membrane"/>
    <property type="evidence" value="ECO:0007669"/>
    <property type="project" value="InterPro"/>
</dbReference>
<accession>A0A518DDA1</accession>
<dbReference type="RefSeq" id="WP_197526823.1">
    <property type="nucleotide sequence ID" value="NZ_CP036291.1"/>
</dbReference>
<dbReference type="Gene3D" id="2.60.120.200">
    <property type="match status" value="3"/>
</dbReference>
<dbReference type="SUPFAM" id="SSF49899">
    <property type="entry name" value="Concanavalin A-like lectins/glucanases"/>
    <property type="match status" value="3"/>
</dbReference>
<evidence type="ECO:0000256" key="2">
    <source>
        <dbReference type="ARBA" id="ARBA00023157"/>
    </source>
</evidence>
<dbReference type="GO" id="GO:0071277">
    <property type="term" value="P:cellular response to calcium ion"/>
    <property type="evidence" value="ECO:0007669"/>
    <property type="project" value="TreeGrafter"/>
</dbReference>
<dbReference type="Pfam" id="PF13385">
    <property type="entry name" value="Laminin_G_3"/>
    <property type="match status" value="3"/>
</dbReference>
<evidence type="ECO:0000259" key="3">
    <source>
        <dbReference type="SMART" id="SM00560"/>
    </source>
</evidence>
<feature type="domain" description="LamG-like jellyroll fold" evidence="3">
    <location>
        <begin position="335"/>
        <end position="465"/>
    </location>
</feature>
<protein>
    <recommendedName>
        <fullName evidence="3">LamG-like jellyroll fold domain-containing protein</fullName>
    </recommendedName>
</protein>
<reference evidence="4 5" key="1">
    <citation type="submission" date="2019-02" db="EMBL/GenBank/DDBJ databases">
        <title>Deep-cultivation of Planctomycetes and their phenomic and genomic characterization uncovers novel biology.</title>
        <authorList>
            <person name="Wiegand S."/>
            <person name="Jogler M."/>
            <person name="Boedeker C."/>
            <person name="Pinto D."/>
            <person name="Vollmers J."/>
            <person name="Rivas-Marin E."/>
            <person name="Kohn T."/>
            <person name="Peeters S.H."/>
            <person name="Heuer A."/>
            <person name="Rast P."/>
            <person name="Oberbeckmann S."/>
            <person name="Bunk B."/>
            <person name="Jeske O."/>
            <person name="Meyerdierks A."/>
            <person name="Storesund J.E."/>
            <person name="Kallscheuer N."/>
            <person name="Luecker S."/>
            <person name="Lage O.M."/>
            <person name="Pohl T."/>
            <person name="Merkel B.J."/>
            <person name="Hornburger P."/>
            <person name="Mueller R.-W."/>
            <person name="Bruemmer F."/>
            <person name="Labrenz M."/>
            <person name="Spormann A.M."/>
            <person name="Op den Camp H."/>
            <person name="Overmann J."/>
            <person name="Amann R."/>
            <person name="Jetten M.S.M."/>
            <person name="Mascher T."/>
            <person name="Medema M.H."/>
            <person name="Devos D.P."/>
            <person name="Kaster A.-K."/>
            <person name="Ovreas L."/>
            <person name="Rohde M."/>
            <person name="Galperin M.Y."/>
            <person name="Jogler C."/>
        </authorList>
    </citation>
    <scope>NUCLEOTIDE SEQUENCE [LARGE SCALE GENOMIC DNA]</scope>
    <source>
        <strain evidence="4 5">Pla175</strain>
    </source>
</reference>
<sequence length="689" mass="72032">MLAIVCVLACPTQRQAEAAYSKVVLDSAPIAYWKLDESGGSTAINSGSLGSAANASYSGGHAKGAPPLAGEEGASVSFSGGRIGLGNVNGVNRSGPFTQKTIELWFQAESLSGRQVLYEQGGSIRGLSIYLDGTDLYVAGWNQANDDGGGGAAPWGAPNPVFIPVYGGVTTGAVYHVVLVMRGDDSDLSGVLIGYLNGASFGQRSGVGRLWNHNPAVIAGAAADTRFHDGNTNSNAREFDGRVDEVALYNRALTQAEVLAHFQAGSPAEALAGHWKFDEGIGLTAADGSTAGNDAKLWGSAAWTTDCLGRNAVAFDGVRGEAATTAPFSPPSTGTVAFWMKSAAVPRSIGRLFGVNGDWEARRQTDGTIVFDLGASPPSNAQPFRTTSAFETAGRWRHVAAVFDASDSSFEVWVDGELEASGVNSAKMVAQPSGTLSFGARTGSSERWQGAMRDFRVYPAKLSSARIAQLYGLVAHWKLDETSGPDAVDSSGRGADAEFVGTPRLGRDGAFSPKTGAAVQLDGLDDAIDSGQGLLNGADEFTMAGWIKPRNMAPGQPFFGQPGLIEVGVLDTAYRVELRTRAAGSVAASNVLFPGEWKHLAAVGTGDSLTLYVDGREVASGGSRVAGYGANAEAFKIGEGVIEDAAAFFDGMVDDVRLYHRALCPDQVYDLYKGGRPSGVRIIRWSEVR</sequence>
<dbReference type="InterPro" id="IPR026919">
    <property type="entry name" value="ADGRV1"/>
</dbReference>
<keyword evidence="2" id="KW-1015">Disulfide bond</keyword>
<name>A0A518DDA1_9BACT</name>
<evidence type="ECO:0000313" key="5">
    <source>
        <dbReference type="Proteomes" id="UP000317429"/>
    </source>
</evidence>
<organism evidence="4 5">
    <name type="scientific">Pirellulimonas nuda</name>
    <dbReference type="NCBI Taxonomy" id="2528009"/>
    <lineage>
        <taxon>Bacteria</taxon>
        <taxon>Pseudomonadati</taxon>
        <taxon>Planctomycetota</taxon>
        <taxon>Planctomycetia</taxon>
        <taxon>Pirellulales</taxon>
        <taxon>Lacipirellulaceae</taxon>
        <taxon>Pirellulimonas</taxon>
    </lineage>
</organism>
<dbReference type="GO" id="GO:0001965">
    <property type="term" value="F:G-protein alpha-subunit binding"/>
    <property type="evidence" value="ECO:0007669"/>
    <property type="project" value="TreeGrafter"/>
</dbReference>
<dbReference type="EMBL" id="CP036291">
    <property type="protein sequence ID" value="QDU89457.1"/>
    <property type="molecule type" value="Genomic_DNA"/>
</dbReference>
<keyword evidence="1" id="KW-0732">Signal</keyword>
<dbReference type="SMART" id="SM00560">
    <property type="entry name" value="LamGL"/>
    <property type="match status" value="2"/>
</dbReference>
<proteinExistence type="predicted"/>
<evidence type="ECO:0000256" key="1">
    <source>
        <dbReference type="ARBA" id="ARBA00022729"/>
    </source>
</evidence>
<dbReference type="GO" id="GO:0004930">
    <property type="term" value="F:G protein-coupled receptor activity"/>
    <property type="evidence" value="ECO:0007669"/>
    <property type="project" value="InterPro"/>
</dbReference>
<dbReference type="PANTHER" id="PTHR46682">
    <property type="entry name" value="ADHESION G-PROTEIN COUPLED RECEPTOR V1"/>
    <property type="match status" value="1"/>
</dbReference>
<keyword evidence="5" id="KW-1185">Reference proteome</keyword>
<gene>
    <name evidence="4" type="ORF">Pla175_28470</name>
</gene>
<dbReference type="AlphaFoldDB" id="A0A518DDA1"/>
<dbReference type="InterPro" id="IPR006558">
    <property type="entry name" value="LamG-like"/>
</dbReference>
<dbReference type="GO" id="GO:0005737">
    <property type="term" value="C:cytoplasm"/>
    <property type="evidence" value="ECO:0007669"/>
    <property type="project" value="TreeGrafter"/>
</dbReference>
<dbReference type="PANTHER" id="PTHR46682:SF1">
    <property type="entry name" value="ADHESION G-PROTEIN COUPLED RECEPTOR V1"/>
    <property type="match status" value="1"/>
</dbReference>